<dbReference type="InterPro" id="IPR003439">
    <property type="entry name" value="ABC_transporter-like_ATP-bd"/>
</dbReference>
<feature type="compositionally biased region" description="Basic residues" evidence="5">
    <location>
        <begin position="231"/>
        <end position="255"/>
    </location>
</feature>
<dbReference type="GO" id="GO:0005524">
    <property type="term" value="F:ATP binding"/>
    <property type="evidence" value="ECO:0007669"/>
    <property type="project" value="UniProtKB-KW"/>
</dbReference>
<keyword evidence="8" id="KW-1185">Reference proteome</keyword>
<proteinExistence type="inferred from homology"/>
<evidence type="ECO:0000313" key="8">
    <source>
        <dbReference type="Proteomes" id="UP000199377"/>
    </source>
</evidence>
<dbReference type="InterPro" id="IPR027417">
    <property type="entry name" value="P-loop_NTPase"/>
</dbReference>
<keyword evidence="3" id="KW-0547">Nucleotide-binding</keyword>
<dbReference type="RefSeq" id="WP_218160923.1">
    <property type="nucleotide sequence ID" value="NZ_FOQH01000001.1"/>
</dbReference>
<feature type="region of interest" description="Disordered" evidence="5">
    <location>
        <begin position="224"/>
        <end position="255"/>
    </location>
</feature>
<dbReference type="PANTHER" id="PTHR46743">
    <property type="entry name" value="TEICHOIC ACIDS EXPORT ATP-BINDING PROTEIN TAGH"/>
    <property type="match status" value="1"/>
</dbReference>
<dbReference type="SMART" id="SM00382">
    <property type="entry name" value="AAA"/>
    <property type="match status" value="1"/>
</dbReference>
<reference evidence="7 8" key="1">
    <citation type="submission" date="2016-10" db="EMBL/GenBank/DDBJ databases">
        <authorList>
            <person name="de Groot N.N."/>
        </authorList>
    </citation>
    <scope>NUCLEOTIDE SEQUENCE [LARGE SCALE GENOMIC DNA]</scope>
    <source>
        <strain evidence="7 8">CGMCC 1.11030</strain>
    </source>
</reference>
<accession>A0A1I3C3N0</accession>
<dbReference type="InterPro" id="IPR003593">
    <property type="entry name" value="AAA+_ATPase"/>
</dbReference>
<evidence type="ECO:0000256" key="4">
    <source>
        <dbReference type="ARBA" id="ARBA00022840"/>
    </source>
</evidence>
<gene>
    <name evidence="7" type="ORF">SAMN05216258_101560</name>
</gene>
<dbReference type="Gene3D" id="3.40.50.300">
    <property type="entry name" value="P-loop containing nucleotide triphosphate hydrolases"/>
    <property type="match status" value="1"/>
</dbReference>
<name>A0A1I3C3N0_9RHOB</name>
<evidence type="ECO:0000256" key="1">
    <source>
        <dbReference type="ARBA" id="ARBA00005417"/>
    </source>
</evidence>
<evidence type="ECO:0000256" key="5">
    <source>
        <dbReference type="SAM" id="MobiDB-lite"/>
    </source>
</evidence>
<dbReference type="GO" id="GO:0016887">
    <property type="term" value="F:ATP hydrolysis activity"/>
    <property type="evidence" value="ECO:0007669"/>
    <property type="project" value="InterPro"/>
</dbReference>
<dbReference type="InterPro" id="IPR050683">
    <property type="entry name" value="Bact_Polysacc_Export_ATP-bd"/>
</dbReference>
<dbReference type="PROSITE" id="PS50893">
    <property type="entry name" value="ABC_TRANSPORTER_2"/>
    <property type="match status" value="1"/>
</dbReference>
<feature type="domain" description="ABC transporter" evidence="6">
    <location>
        <begin position="2"/>
        <end position="221"/>
    </location>
</feature>
<dbReference type="Pfam" id="PF00005">
    <property type="entry name" value="ABC_tran"/>
    <property type="match status" value="1"/>
</dbReference>
<evidence type="ECO:0000313" key="7">
    <source>
        <dbReference type="EMBL" id="SFH69218.1"/>
    </source>
</evidence>
<keyword evidence="4 7" id="KW-0067">ATP-binding</keyword>
<evidence type="ECO:0000256" key="2">
    <source>
        <dbReference type="ARBA" id="ARBA00022448"/>
    </source>
</evidence>
<evidence type="ECO:0000256" key="3">
    <source>
        <dbReference type="ARBA" id="ARBA00022741"/>
    </source>
</evidence>
<sequence>MIQLENVSKSFPIKGGVKTVLHELSMTIPRGRSLALLGRNGAGKSTLLSMIAGALKPDTGRIIRDCKVSFPLGFSGSFHRDMTGRQNLRFVARIYGVDVEELTDYVLDFSELGPYLDQPVGVYSSGMKARLAFGVSMGIKFDTYLVDELTAVGDQSFKVKSRAVFQEKLANSDVIMVSHSMKQLRQYCDCGIVLENGRVEVYDDLEDAISRHMKNMELGSVAGADVDDRRQRRRRDQARVKARMKKRRGARRGLI</sequence>
<dbReference type="Proteomes" id="UP000199377">
    <property type="component" value="Unassembled WGS sequence"/>
</dbReference>
<dbReference type="PANTHER" id="PTHR46743:SF2">
    <property type="entry name" value="TEICHOIC ACIDS EXPORT ATP-BINDING PROTEIN TAGH"/>
    <property type="match status" value="1"/>
</dbReference>
<dbReference type="PROSITE" id="PS00211">
    <property type="entry name" value="ABC_TRANSPORTER_1"/>
    <property type="match status" value="1"/>
</dbReference>
<dbReference type="GO" id="GO:0016020">
    <property type="term" value="C:membrane"/>
    <property type="evidence" value="ECO:0007669"/>
    <property type="project" value="InterPro"/>
</dbReference>
<comment type="similarity">
    <text evidence="1">Belongs to the ABC transporter superfamily.</text>
</comment>
<organism evidence="7 8">
    <name type="scientific">Albimonas pacifica</name>
    <dbReference type="NCBI Taxonomy" id="1114924"/>
    <lineage>
        <taxon>Bacteria</taxon>
        <taxon>Pseudomonadati</taxon>
        <taxon>Pseudomonadota</taxon>
        <taxon>Alphaproteobacteria</taxon>
        <taxon>Rhodobacterales</taxon>
        <taxon>Paracoccaceae</taxon>
        <taxon>Albimonas</taxon>
    </lineage>
</organism>
<dbReference type="InterPro" id="IPR017871">
    <property type="entry name" value="ABC_transporter-like_CS"/>
</dbReference>
<dbReference type="EMBL" id="FOQH01000001">
    <property type="protein sequence ID" value="SFH69218.1"/>
    <property type="molecule type" value="Genomic_DNA"/>
</dbReference>
<dbReference type="STRING" id="1114924.SAMN05216258_101560"/>
<dbReference type="GO" id="GO:0140359">
    <property type="term" value="F:ABC-type transporter activity"/>
    <property type="evidence" value="ECO:0007669"/>
    <property type="project" value="InterPro"/>
</dbReference>
<dbReference type="InterPro" id="IPR015860">
    <property type="entry name" value="ABC_transpr_TagH-like"/>
</dbReference>
<dbReference type="SUPFAM" id="SSF52540">
    <property type="entry name" value="P-loop containing nucleoside triphosphate hydrolases"/>
    <property type="match status" value="1"/>
</dbReference>
<protein>
    <submittedName>
        <fullName evidence="7">Capsular polysaccharide transport system ATP-binding protein</fullName>
    </submittedName>
</protein>
<dbReference type="AlphaFoldDB" id="A0A1I3C3N0"/>
<evidence type="ECO:0000259" key="6">
    <source>
        <dbReference type="PROSITE" id="PS50893"/>
    </source>
</evidence>
<keyword evidence="2" id="KW-0813">Transport</keyword>
<dbReference type="CDD" id="cd03220">
    <property type="entry name" value="ABC_KpsT_Wzt"/>
    <property type="match status" value="1"/>
</dbReference>